<dbReference type="Gene3D" id="1.25.10.10">
    <property type="entry name" value="Leucine-rich Repeat Variant"/>
    <property type="match status" value="1"/>
</dbReference>
<feature type="compositionally biased region" description="Basic residues" evidence="8">
    <location>
        <begin position="1055"/>
        <end position="1068"/>
    </location>
</feature>
<evidence type="ECO:0000256" key="8">
    <source>
        <dbReference type="SAM" id="MobiDB-lite"/>
    </source>
</evidence>
<comment type="caution">
    <text evidence="10">The sequence shown here is derived from an EMBL/GenBank/DDBJ whole genome shotgun (WGS) entry which is preliminary data.</text>
</comment>
<dbReference type="SUPFAM" id="SSF48371">
    <property type="entry name" value="ARM repeat"/>
    <property type="match status" value="1"/>
</dbReference>
<evidence type="ECO:0000256" key="6">
    <source>
        <dbReference type="ARBA" id="ARBA00023067"/>
    </source>
</evidence>
<feature type="domain" description="Nuclear condensin complex subunit 3 C-terminal" evidence="9">
    <location>
        <begin position="598"/>
        <end position="870"/>
    </location>
</feature>
<evidence type="ECO:0000256" key="7">
    <source>
        <dbReference type="ARBA" id="ARBA00023306"/>
    </source>
</evidence>
<dbReference type="PANTHER" id="PTHR14418:SF5">
    <property type="entry name" value="CONDENSIN COMPLEX SUBUNIT 3"/>
    <property type="match status" value="1"/>
</dbReference>
<protein>
    <recommendedName>
        <fullName evidence="9">Nuclear condensin complex subunit 3 C-terminal domain-containing protein</fullName>
    </recommendedName>
</protein>
<dbReference type="AlphaFoldDB" id="A0AAW0G2T0"/>
<name>A0AAW0G2T0_9APHY</name>
<dbReference type="GO" id="GO:0051301">
    <property type="term" value="P:cell division"/>
    <property type="evidence" value="ECO:0007669"/>
    <property type="project" value="UniProtKB-KW"/>
</dbReference>
<proteinExistence type="inferred from homology"/>
<dbReference type="Pfam" id="PF12719">
    <property type="entry name" value="Cnd3"/>
    <property type="match status" value="1"/>
</dbReference>
<evidence type="ECO:0000259" key="9">
    <source>
        <dbReference type="Pfam" id="PF12719"/>
    </source>
</evidence>
<dbReference type="InterPro" id="IPR016024">
    <property type="entry name" value="ARM-type_fold"/>
</dbReference>
<dbReference type="InterPro" id="IPR011989">
    <property type="entry name" value="ARM-like"/>
</dbReference>
<keyword evidence="4" id="KW-0132">Cell division</keyword>
<comment type="subcellular location">
    <subcellularLocation>
        <location evidence="1">Chromosome</location>
    </subcellularLocation>
</comment>
<evidence type="ECO:0000256" key="3">
    <source>
        <dbReference type="ARBA" id="ARBA00022454"/>
    </source>
</evidence>
<dbReference type="InterPro" id="IPR025977">
    <property type="entry name" value="Cnd3_C"/>
</dbReference>
<evidence type="ECO:0000313" key="10">
    <source>
        <dbReference type="EMBL" id="KAK7685430.1"/>
    </source>
</evidence>
<accession>A0AAW0G2T0</accession>
<dbReference type="GO" id="GO:0007076">
    <property type="term" value="P:mitotic chromosome condensation"/>
    <property type="evidence" value="ECO:0007669"/>
    <property type="project" value="InterPro"/>
</dbReference>
<dbReference type="InterPro" id="IPR027165">
    <property type="entry name" value="CND3"/>
</dbReference>
<keyword evidence="7" id="KW-0131">Cell cycle</keyword>
<comment type="similarity">
    <text evidence="2">Belongs to the CND3 (condensin subunit 3) family.</text>
</comment>
<dbReference type="Proteomes" id="UP001385951">
    <property type="component" value="Unassembled WGS sequence"/>
</dbReference>
<feature type="region of interest" description="Disordered" evidence="8">
    <location>
        <begin position="948"/>
        <end position="1096"/>
    </location>
</feature>
<keyword evidence="11" id="KW-1185">Reference proteome</keyword>
<dbReference type="PANTHER" id="PTHR14418">
    <property type="entry name" value="CONDENSIN COMPLEX SUBUNIT 3-RELATED"/>
    <property type="match status" value="1"/>
</dbReference>
<sequence>MGIKKWDSIGVKIPLVFDQAQLSMTNHRKNCVALYKMHQTLCDIPRQTKDSTVRLTGERLFTTIFLDMINRVLVIRKGTAPADRLVLFIGSYVRYLIEKPMKAQAGPSSKTDPIARQSFDLDVDSTAETRFISHLLSYLLEGFQAKDKTIRFRAVNIVSELVSHLGELDEDLYKILRSELLERVRDKEPLIRAHALAALSKLLNGEDFEASDGENLGILDAMLESMCYDPSSEVRRFALLNTPLTPITLPRILTRTRDVDTSVRTFLYSAVLLPSKLPSTTSAARHRSPCPNRLTHPRHLTIAQREKIASDGLRDREDGVRAAAGKMLGAWFDQVVGEIKVKEENPMAALIEFLKLFDVVGDEGTFIAAGALNSIFVTRPRVLDSILFSDEFWNHLSPESILLARVYHEHVAARNDSERRLEMSSLPVVTAFAFYTQEACNSIFDVMENIEDLRLTSTDVDQQAEIEGLNVTLIDRIFVLSEVLKVATKLDYTDEIGRKKMSQVTRSILAHELFPEQLIDPCLEVLKQTTPNEKDIIRIVVEIIYELRDSAYQECFEDEVSIINSSIGNSVFSSGRVRGPLSAMASEECERLDEIDTRSLSLCIAVLKRVNGNFDENLVSEGMLSDLILPAVKQRELIVRERGILALGLCCLIAKKVAMSSFQLFLNQVQSAPEGLKLKVLQVVFDILMTYEDLLCRSQDIAERIIAFLLQTLEVEESKAVQALLCVGISKLMLNGLITDERVLASLVLAYVSPISSDNQELRQCLSYFLPVYCYTSILNQDRMISIFLTAYDLVAAVHEEMEEEDMISPVQFAILFVDWTNPQKTAVQSGVERKDVHIDFAIDLLTALYDQRRNENDKEIFSHLLAKLFFPDDVDNVSLFCISTLLDNVDEYIPEDGLTSRKSLQQFRSLFTKRFTKRLKDLDQDELKKSDKFRTVCEIIGIEITEDDVHGEDQESEEDRIEDRAGMGRGLRSPVPSPSPRLSLSHHRKTDRGKGSSAQLDLDASSEEFGSESRCSQAELSLRPTAIAATGRHNLPKNEKRARSPDNTGISSPVHKRKDDRKTLRRRGQVETFSGFKKRSKQMAHRCEADSSEDE</sequence>
<dbReference type="GO" id="GO:0000793">
    <property type="term" value="C:condensed chromosome"/>
    <property type="evidence" value="ECO:0007669"/>
    <property type="project" value="TreeGrafter"/>
</dbReference>
<reference evidence="10 11" key="1">
    <citation type="submission" date="2022-09" db="EMBL/GenBank/DDBJ databases">
        <authorList>
            <person name="Palmer J.M."/>
        </authorList>
    </citation>
    <scope>NUCLEOTIDE SEQUENCE [LARGE SCALE GENOMIC DNA]</scope>
    <source>
        <strain evidence="10 11">DSM 7382</strain>
    </source>
</reference>
<evidence type="ECO:0000313" key="11">
    <source>
        <dbReference type="Proteomes" id="UP001385951"/>
    </source>
</evidence>
<organism evidence="10 11">
    <name type="scientific">Cerrena zonata</name>
    <dbReference type="NCBI Taxonomy" id="2478898"/>
    <lineage>
        <taxon>Eukaryota</taxon>
        <taxon>Fungi</taxon>
        <taxon>Dikarya</taxon>
        <taxon>Basidiomycota</taxon>
        <taxon>Agaricomycotina</taxon>
        <taxon>Agaricomycetes</taxon>
        <taxon>Polyporales</taxon>
        <taxon>Cerrenaceae</taxon>
        <taxon>Cerrena</taxon>
    </lineage>
</organism>
<evidence type="ECO:0000256" key="4">
    <source>
        <dbReference type="ARBA" id="ARBA00022618"/>
    </source>
</evidence>
<gene>
    <name evidence="10" type="ORF">QCA50_011293</name>
</gene>
<dbReference type="GO" id="GO:0000796">
    <property type="term" value="C:condensin complex"/>
    <property type="evidence" value="ECO:0007669"/>
    <property type="project" value="InterPro"/>
</dbReference>
<keyword evidence="5" id="KW-0498">Mitosis</keyword>
<evidence type="ECO:0000256" key="2">
    <source>
        <dbReference type="ARBA" id="ARBA00006533"/>
    </source>
</evidence>
<keyword evidence="6" id="KW-0226">DNA condensation</keyword>
<evidence type="ECO:0000256" key="5">
    <source>
        <dbReference type="ARBA" id="ARBA00022776"/>
    </source>
</evidence>
<evidence type="ECO:0000256" key="1">
    <source>
        <dbReference type="ARBA" id="ARBA00004286"/>
    </source>
</evidence>
<dbReference type="EMBL" id="JASBNA010000020">
    <property type="protein sequence ID" value="KAK7685430.1"/>
    <property type="molecule type" value="Genomic_DNA"/>
</dbReference>
<keyword evidence="3" id="KW-0158">Chromosome</keyword>